<dbReference type="OrthoDB" id="1925387at2"/>
<accession>A0A1H9W0Y9</accession>
<keyword evidence="2" id="KW-1133">Transmembrane helix</keyword>
<dbReference type="Proteomes" id="UP000182584">
    <property type="component" value="Unassembled WGS sequence"/>
</dbReference>
<protein>
    <recommendedName>
        <fullName evidence="5">Extracellular solute-binding protein</fullName>
    </recommendedName>
</protein>
<dbReference type="RefSeq" id="WP_074758051.1">
    <property type="nucleotide sequence ID" value="NZ_FOGJ01000026.1"/>
</dbReference>
<evidence type="ECO:0000256" key="2">
    <source>
        <dbReference type="SAM" id="Phobius"/>
    </source>
</evidence>
<proteinExistence type="predicted"/>
<reference evidence="3 4" key="1">
    <citation type="submission" date="2016-10" db="EMBL/GenBank/DDBJ databases">
        <authorList>
            <person name="de Groot N.N."/>
        </authorList>
    </citation>
    <scope>NUCLEOTIDE SEQUENCE [LARGE SCALE GENOMIC DNA]</scope>
    <source>
        <strain evidence="3 4">AR40</strain>
    </source>
</reference>
<organism evidence="3 4">
    <name type="scientific">Butyrivibrio fibrisolvens</name>
    <dbReference type="NCBI Taxonomy" id="831"/>
    <lineage>
        <taxon>Bacteria</taxon>
        <taxon>Bacillati</taxon>
        <taxon>Bacillota</taxon>
        <taxon>Clostridia</taxon>
        <taxon>Lachnospirales</taxon>
        <taxon>Lachnospiraceae</taxon>
        <taxon>Butyrivibrio</taxon>
    </lineage>
</organism>
<gene>
    <name evidence="3" type="ORF">SAMN04487884_12638</name>
</gene>
<dbReference type="EMBL" id="FOGJ01000026">
    <property type="protein sequence ID" value="SES27498.1"/>
    <property type="molecule type" value="Genomic_DNA"/>
</dbReference>
<evidence type="ECO:0008006" key="5">
    <source>
        <dbReference type="Google" id="ProtNLM"/>
    </source>
</evidence>
<sequence>MAVWDDIKKQHKKVRKKGFKAMASYFWDYYKVPTAVIIVIALFSFYLIRDMASNLPYGFYAMMINSTMHPDGEVIGEDFAGYAGIDTSSYNVLIDTNQTLSTSSYNTYDVSTQERIMAITAAGDLDVMIADQSVFEQYARNSYMTDLRDLMSEDELKKYDGYIYYVDGAILKAIEDGTYEQASSENTADNESQGSQDDSSVAGSNSAATDETISDEEISYMLGISSPSSIVSEDAFVLPDPDIMEDPVPVGIILSDTAFMQSTNTYAGSVPIFGIIGNSSRTDLAIKFLEYLNEYVPSEG</sequence>
<feature type="transmembrane region" description="Helical" evidence="2">
    <location>
        <begin position="29"/>
        <end position="48"/>
    </location>
</feature>
<evidence type="ECO:0000256" key="1">
    <source>
        <dbReference type="SAM" id="MobiDB-lite"/>
    </source>
</evidence>
<dbReference type="AlphaFoldDB" id="A0A1H9W0Y9"/>
<feature type="region of interest" description="Disordered" evidence="1">
    <location>
        <begin position="181"/>
        <end position="210"/>
    </location>
</feature>
<name>A0A1H9W0Y9_BUTFI</name>
<dbReference type="eggNOG" id="ENOG5032YWY">
    <property type="taxonomic scope" value="Bacteria"/>
</dbReference>
<keyword evidence="2" id="KW-0812">Transmembrane</keyword>
<keyword evidence="2" id="KW-0472">Membrane</keyword>
<evidence type="ECO:0000313" key="3">
    <source>
        <dbReference type="EMBL" id="SES27498.1"/>
    </source>
</evidence>
<evidence type="ECO:0000313" key="4">
    <source>
        <dbReference type="Proteomes" id="UP000182584"/>
    </source>
</evidence>